<keyword evidence="3" id="KW-0614">Plasmid</keyword>
<evidence type="ECO:0000256" key="1">
    <source>
        <dbReference type="SAM" id="Phobius"/>
    </source>
</evidence>
<proteinExistence type="predicted"/>
<protein>
    <submittedName>
        <fullName evidence="3">PilX2</fullName>
    </submittedName>
</protein>
<dbReference type="GeneID" id="39640150"/>
<dbReference type="RefSeq" id="WP_058998996.1">
    <property type="nucleotide sequence ID" value="NZ_KU302800.1"/>
</dbReference>
<feature type="transmembrane region" description="Helical" evidence="1">
    <location>
        <begin position="38"/>
        <end position="62"/>
    </location>
</feature>
<dbReference type="AlphaFoldDB" id="A0A142BQ46"/>
<keyword evidence="1" id="KW-0472">Membrane</keyword>
<feature type="transmembrane region" description="Helical" evidence="1">
    <location>
        <begin position="74"/>
        <end position="95"/>
    </location>
</feature>
<name>A0A142BQ46_ENTCL</name>
<reference evidence="3" key="1">
    <citation type="journal article" date="2016" name="Antimicrob. Agents Chemother.">
        <title>Genomic characterization of Enterobacter cloacae isolates from China that co-produce KPC-3 and NDM-1 carbapenemases.</title>
        <authorList>
            <person name="Du H."/>
            <person name="Chen L."/>
            <person name="Chavda K.D."/>
            <person name="Pandey R."/>
            <person name="Zhang H."/>
            <person name="Xie X."/>
            <person name="Tang Y.W."/>
            <person name="Kreiswirth B.N."/>
        </authorList>
    </citation>
    <scope>NUCLEOTIDE SEQUENCE</scope>
    <source>
        <strain evidence="3">SZECL1</strain>
        <plasmid evidence="3">pKPC3_SZ</plasmid>
    </source>
</reference>
<dbReference type="Pfam" id="PF04956">
    <property type="entry name" value="TrbC"/>
    <property type="match status" value="1"/>
</dbReference>
<geneLocation type="plasmid" evidence="3">
    <name>pKPC3_SZ</name>
</geneLocation>
<evidence type="ECO:0000313" key="3">
    <source>
        <dbReference type="EMBL" id="AMP35204.1"/>
    </source>
</evidence>
<feature type="chain" id="PRO_5007493254" evidence="2">
    <location>
        <begin position="29"/>
        <end position="97"/>
    </location>
</feature>
<dbReference type="EMBL" id="KU302800">
    <property type="protein sequence ID" value="AMP35204.1"/>
    <property type="molecule type" value="Genomic_DNA"/>
</dbReference>
<organism evidence="3">
    <name type="scientific">Enterobacter cloacae</name>
    <dbReference type="NCBI Taxonomy" id="550"/>
    <lineage>
        <taxon>Bacteria</taxon>
        <taxon>Pseudomonadati</taxon>
        <taxon>Pseudomonadota</taxon>
        <taxon>Gammaproteobacteria</taxon>
        <taxon>Enterobacterales</taxon>
        <taxon>Enterobacteriaceae</taxon>
        <taxon>Enterobacter</taxon>
        <taxon>Enterobacter cloacae complex</taxon>
    </lineage>
</organism>
<evidence type="ECO:0000256" key="2">
    <source>
        <dbReference type="SAM" id="SignalP"/>
    </source>
</evidence>
<feature type="signal peptide" evidence="2">
    <location>
        <begin position="1"/>
        <end position="28"/>
    </location>
</feature>
<accession>A0A142BQ46</accession>
<keyword evidence="1" id="KW-0812">Transmembrane</keyword>
<sequence length="97" mass="10298">MKYLAAFKKPVSAVTVFVLFMLASPAFAAGFEPVNKLLNALIVGLHSIAIATATLAGLYVAFKVLWRKEALSEFSNVIIGSCIIVGIAELVAYIIPA</sequence>
<keyword evidence="2" id="KW-0732">Signal</keyword>
<keyword evidence="1" id="KW-1133">Transmembrane helix</keyword>
<dbReference type="InterPro" id="IPR007039">
    <property type="entry name" value="TrbC/VirB2"/>
</dbReference>